<feature type="chain" id="PRO_5012296249" evidence="2">
    <location>
        <begin position="19"/>
        <end position="309"/>
    </location>
</feature>
<keyword evidence="1 2" id="KW-0732">Signal</keyword>
<evidence type="ECO:0000256" key="1">
    <source>
        <dbReference type="ARBA" id="ARBA00022729"/>
    </source>
</evidence>
<dbReference type="OrthoDB" id="1273278at2"/>
<dbReference type="EMBL" id="FQVO01000001">
    <property type="protein sequence ID" value="SHE46713.1"/>
    <property type="molecule type" value="Genomic_DNA"/>
</dbReference>
<dbReference type="Gene3D" id="2.60.120.200">
    <property type="match status" value="1"/>
</dbReference>
<organism evidence="4 5">
    <name type="scientific">Chryseobacterium takakiae</name>
    <dbReference type="NCBI Taxonomy" id="1302685"/>
    <lineage>
        <taxon>Bacteria</taxon>
        <taxon>Pseudomonadati</taxon>
        <taxon>Bacteroidota</taxon>
        <taxon>Flavobacteriia</taxon>
        <taxon>Flavobacteriales</taxon>
        <taxon>Weeksellaceae</taxon>
        <taxon>Chryseobacterium group</taxon>
        <taxon>Chryseobacterium</taxon>
    </lineage>
</organism>
<accession>A0A1M4TQJ2</accession>
<protein>
    <submittedName>
        <fullName evidence="4">Por secretion system C-terminal sorting domain-containing protein</fullName>
    </submittedName>
</protein>
<dbReference type="AlphaFoldDB" id="A0A1M4TQJ2"/>
<keyword evidence="5" id="KW-1185">Reference proteome</keyword>
<evidence type="ECO:0000256" key="2">
    <source>
        <dbReference type="SAM" id="SignalP"/>
    </source>
</evidence>
<feature type="signal peptide" evidence="2">
    <location>
        <begin position="1"/>
        <end position="18"/>
    </location>
</feature>
<dbReference type="InterPro" id="IPR026444">
    <property type="entry name" value="Secre_tail"/>
</dbReference>
<dbReference type="Pfam" id="PF18962">
    <property type="entry name" value="Por_Secre_tail"/>
    <property type="match status" value="1"/>
</dbReference>
<gene>
    <name evidence="4" type="ORF">SAMN05444408_101510</name>
</gene>
<dbReference type="Proteomes" id="UP000184236">
    <property type="component" value="Unassembled WGS sequence"/>
</dbReference>
<reference evidence="5" key="1">
    <citation type="submission" date="2016-11" db="EMBL/GenBank/DDBJ databases">
        <authorList>
            <person name="Varghese N."/>
            <person name="Submissions S."/>
        </authorList>
    </citation>
    <scope>NUCLEOTIDE SEQUENCE [LARGE SCALE GENOMIC DNA]</scope>
    <source>
        <strain evidence="5">DSM 26898</strain>
    </source>
</reference>
<name>A0A1M4TQJ2_9FLAO</name>
<evidence type="ECO:0000313" key="5">
    <source>
        <dbReference type="Proteomes" id="UP000184236"/>
    </source>
</evidence>
<dbReference type="STRING" id="1302685.SAMN05444408_101510"/>
<sequence>MKKTILFSILLLPLMAYSQIPVWINSFDTSDDLQGWTFFNGNGNSNQWQQGNNIYYNGTTLTYGTSGVLRYSINLVPSGTATNFSTENDWVISPEINLTGASGTITLAAYISRQRTTHTIVGRDLWIFTSTPQKPVPTVADFQAMTVDGNGNTITSPYTIIAGNTANPWPSTDLTQSAESLVDLSSFAGKKIYIGFWSNRITTGLNVQNINIDEIGIYASSFVLGTKESAAQKAITKVKENPVSESLQLQLNPVLNENSVVVSVYNMSGQKVLMAKYSKNINVTALSSGTYLVEVADGKTTEKLKFIKK</sequence>
<dbReference type="NCBIfam" id="TIGR04183">
    <property type="entry name" value="Por_Secre_tail"/>
    <property type="match status" value="1"/>
</dbReference>
<dbReference type="RefSeq" id="WP_072883232.1">
    <property type="nucleotide sequence ID" value="NZ_FQVO01000001.1"/>
</dbReference>
<proteinExistence type="predicted"/>
<evidence type="ECO:0000313" key="4">
    <source>
        <dbReference type="EMBL" id="SHE46713.1"/>
    </source>
</evidence>
<evidence type="ECO:0000259" key="3">
    <source>
        <dbReference type="Pfam" id="PF18962"/>
    </source>
</evidence>
<feature type="domain" description="Secretion system C-terminal sorting" evidence="3">
    <location>
        <begin position="241"/>
        <end position="304"/>
    </location>
</feature>